<feature type="compositionally biased region" description="Basic and acidic residues" evidence="5">
    <location>
        <begin position="25"/>
        <end position="34"/>
    </location>
</feature>
<feature type="region of interest" description="Disordered" evidence="5">
    <location>
        <begin position="109"/>
        <end position="159"/>
    </location>
</feature>
<dbReference type="Pfam" id="PF05920">
    <property type="entry name" value="Homeobox_KN"/>
    <property type="match status" value="1"/>
</dbReference>
<evidence type="ECO:0000313" key="7">
    <source>
        <dbReference type="Proteomes" id="UP000887562"/>
    </source>
</evidence>
<dbReference type="CDD" id="cd00086">
    <property type="entry name" value="homeodomain"/>
    <property type="match status" value="1"/>
</dbReference>
<evidence type="ECO:0000256" key="4">
    <source>
        <dbReference type="PROSITE-ProRule" id="PRU00108"/>
    </source>
</evidence>
<evidence type="ECO:0000313" key="8">
    <source>
        <dbReference type="WBParaSite" id="maker-E.canG7_contigs_5058-snap-gene-1.35-mRNA-1"/>
    </source>
</evidence>
<feature type="compositionally biased region" description="Polar residues" evidence="5">
    <location>
        <begin position="127"/>
        <end position="146"/>
    </location>
</feature>
<feature type="region of interest" description="Disordered" evidence="5">
    <location>
        <begin position="749"/>
        <end position="768"/>
    </location>
</feature>
<feature type="compositionally biased region" description="Polar residues" evidence="5">
    <location>
        <begin position="700"/>
        <end position="712"/>
    </location>
</feature>
<evidence type="ECO:0000256" key="3">
    <source>
        <dbReference type="ARBA" id="ARBA00023242"/>
    </source>
</evidence>
<feature type="region of interest" description="Disordered" evidence="5">
    <location>
        <begin position="512"/>
        <end position="578"/>
    </location>
</feature>
<sequence length="858" mass="92524">DKSRSSSSEQIDSSRDLPVKVAAKSPEREKEIPRKRIQCCPSPSVFTESIPQPTDMTEPWLPNLSQSLQAPDPMNPFMLPSPYWPFGGLSKLDQMTSAAATAMRQLMAQQIPDRKTTEQSDTRARAPTTSFSASQLAAPTFESQSRLPPIPPPAPSISSTSLTAALSAWYGQQASQPPTRLSQFPSDTIIGDQCASPPLPPPPPPPPSQPTAPPQNPNLFRSMLSAAMSQQQKEAGEVANNFSMEGANSSTGSSSATSSSSTSSSLAAMMAAAAVAMAGLCRNQTVPSFTGMADTEPSAFQIPESQSNGENTGLNLSTTGEETFGEDHTSVSAASVTAVDDIDDEDIFLRHMEKGGVLRRRKIYRKRDTEMRGVGTKNEAFEPGLQHLNLHHHHHHHHHQQQRAMKNEDGLLGACLHALRALLTRPLRAHTRAHFKHTSTALCCANEKRRDPNLPTAHPLTHCVRLSACMRWYGESALHHQNNHSSTYSLRSPIHSILFSLLDRHFNATEGQSLSGSAGFPEQVGNRPPSADSRKMDAFHRGVKEAPRSSPSNSSEGGVSTQPKQSQQASLPPPPMLSEEHHLQHEAYDGSSNIPTTCTQSSNPQMSGLFSIRRAVGLSRTNLPFPARKRLFSWLVDHLREPYPSEEEKMMLAMETGLSRTTVNNWFINARRRYVKPLMQGRLVLQSGVFKTVSGDGASSAKSPNSPTQSSGVPIAAGASSSSNFHNSDTTAGQFSSQFAAASRLNLHQDGMFPAPPPPPPHMGGVSSSSALSAMAAAAVAFAGSPRSFADNGGDLKLTSPRPAHLPWQTIPGLDMDSPKRCRRTSDLSSSSSPAETTSRYPQKSAGHEKPTLKGEVS</sequence>
<keyword evidence="7" id="KW-1185">Reference proteome</keyword>
<dbReference type="GO" id="GO:0006355">
    <property type="term" value="P:regulation of DNA-templated transcription"/>
    <property type="evidence" value="ECO:0007669"/>
    <property type="project" value="InterPro"/>
</dbReference>
<accession>A0A915EYR4</accession>
<dbReference type="Gene3D" id="1.10.10.60">
    <property type="entry name" value="Homeodomain-like"/>
    <property type="match status" value="1"/>
</dbReference>
<feature type="DNA-binding region" description="Homeobox" evidence="4">
    <location>
        <begin position="642"/>
        <end position="678"/>
    </location>
</feature>
<dbReference type="WBParaSite" id="maker-E.canG7_contigs_5058-snap-gene-1.35-mRNA-1">
    <property type="protein sequence ID" value="maker-E.canG7_contigs_5058-snap-gene-1.35-mRNA-1"/>
    <property type="gene ID" value="EcG7_02844"/>
</dbReference>
<dbReference type="GO" id="GO:0005634">
    <property type="term" value="C:nucleus"/>
    <property type="evidence" value="ECO:0007669"/>
    <property type="project" value="UniProtKB-SubCell"/>
</dbReference>
<feature type="compositionally biased region" description="Polar residues" evidence="5">
    <location>
        <begin position="44"/>
        <end position="55"/>
    </location>
</feature>
<organism evidence="7 8">
    <name type="scientific">Echinococcus canadensis</name>
    <dbReference type="NCBI Taxonomy" id="519352"/>
    <lineage>
        <taxon>Eukaryota</taxon>
        <taxon>Metazoa</taxon>
        <taxon>Spiralia</taxon>
        <taxon>Lophotrochozoa</taxon>
        <taxon>Platyhelminthes</taxon>
        <taxon>Cestoda</taxon>
        <taxon>Eucestoda</taxon>
        <taxon>Cyclophyllidea</taxon>
        <taxon>Taeniidae</taxon>
        <taxon>Echinococcus</taxon>
        <taxon>Echinococcus canadensis group</taxon>
    </lineage>
</organism>
<keyword evidence="1 4" id="KW-0238">DNA-binding</keyword>
<feature type="domain" description="Homeobox" evidence="6">
    <location>
        <begin position="640"/>
        <end position="677"/>
    </location>
</feature>
<evidence type="ECO:0000256" key="1">
    <source>
        <dbReference type="ARBA" id="ARBA00023125"/>
    </source>
</evidence>
<feature type="compositionally biased region" description="Basic and acidic residues" evidence="5">
    <location>
        <begin position="846"/>
        <end position="858"/>
    </location>
</feature>
<proteinExistence type="predicted"/>
<keyword evidence="3 4" id="KW-0539">Nucleus</keyword>
<feature type="compositionally biased region" description="Basic and acidic residues" evidence="5">
    <location>
        <begin position="112"/>
        <end position="124"/>
    </location>
</feature>
<feature type="compositionally biased region" description="Low complexity" evidence="5">
    <location>
        <begin position="1"/>
        <end position="11"/>
    </location>
</feature>
<feature type="region of interest" description="Disordered" evidence="5">
    <location>
        <begin position="173"/>
        <end position="219"/>
    </location>
</feature>
<feature type="region of interest" description="Disordered" evidence="5">
    <location>
        <begin position="1"/>
        <end position="64"/>
    </location>
</feature>
<dbReference type="SMART" id="SM00389">
    <property type="entry name" value="HOX"/>
    <property type="match status" value="1"/>
</dbReference>
<comment type="subcellular location">
    <subcellularLocation>
        <location evidence="4">Nucleus</location>
    </subcellularLocation>
</comment>
<feature type="region of interest" description="Disordered" evidence="5">
    <location>
        <begin position="793"/>
        <end position="858"/>
    </location>
</feature>
<dbReference type="InterPro" id="IPR001356">
    <property type="entry name" value="HD"/>
</dbReference>
<feature type="compositionally biased region" description="Polar residues" evidence="5">
    <location>
        <begin position="719"/>
        <end position="731"/>
    </location>
</feature>
<keyword evidence="2 4" id="KW-0371">Homeobox</keyword>
<reference evidence="8" key="1">
    <citation type="submission" date="2022-11" db="UniProtKB">
        <authorList>
            <consortium name="WormBaseParasite"/>
        </authorList>
    </citation>
    <scope>IDENTIFICATION</scope>
</reference>
<evidence type="ECO:0000259" key="6">
    <source>
        <dbReference type="PROSITE" id="PS50071"/>
    </source>
</evidence>
<feature type="region of interest" description="Disordered" evidence="5">
    <location>
        <begin position="694"/>
        <end position="731"/>
    </location>
</feature>
<feature type="compositionally biased region" description="Basic and acidic residues" evidence="5">
    <location>
        <begin position="817"/>
        <end position="826"/>
    </location>
</feature>
<dbReference type="InterPro" id="IPR009057">
    <property type="entry name" value="Homeodomain-like_sf"/>
</dbReference>
<feature type="compositionally biased region" description="Polar residues" evidence="5">
    <location>
        <begin position="561"/>
        <end position="570"/>
    </location>
</feature>
<name>A0A915EYR4_9CEST</name>
<feature type="compositionally biased region" description="Pro residues" evidence="5">
    <location>
        <begin position="197"/>
        <end position="216"/>
    </location>
</feature>
<dbReference type="Proteomes" id="UP000887562">
    <property type="component" value="Unplaced"/>
</dbReference>
<dbReference type="AlphaFoldDB" id="A0A915EYR4"/>
<dbReference type="PANTHER" id="PTHR11850">
    <property type="entry name" value="HOMEOBOX PROTEIN TRANSCRIPTION FACTORS"/>
    <property type="match status" value="1"/>
</dbReference>
<dbReference type="InterPro" id="IPR050224">
    <property type="entry name" value="TALE_homeobox"/>
</dbReference>
<evidence type="ECO:0000256" key="2">
    <source>
        <dbReference type="ARBA" id="ARBA00023155"/>
    </source>
</evidence>
<dbReference type="InterPro" id="IPR008422">
    <property type="entry name" value="KN_HD"/>
</dbReference>
<dbReference type="SUPFAM" id="SSF46689">
    <property type="entry name" value="Homeodomain-like"/>
    <property type="match status" value="1"/>
</dbReference>
<dbReference type="GO" id="GO:0003677">
    <property type="term" value="F:DNA binding"/>
    <property type="evidence" value="ECO:0007669"/>
    <property type="project" value="UniProtKB-UniRule"/>
</dbReference>
<feature type="compositionally biased region" description="Low complexity" evidence="5">
    <location>
        <begin position="827"/>
        <end position="840"/>
    </location>
</feature>
<feature type="compositionally biased region" description="Low complexity" evidence="5">
    <location>
        <begin position="549"/>
        <end position="560"/>
    </location>
</feature>
<feature type="compositionally biased region" description="Basic and acidic residues" evidence="5">
    <location>
        <begin position="532"/>
        <end position="547"/>
    </location>
</feature>
<dbReference type="PROSITE" id="PS50071">
    <property type="entry name" value="HOMEOBOX_2"/>
    <property type="match status" value="1"/>
</dbReference>
<feature type="compositionally biased region" description="Polar residues" evidence="5">
    <location>
        <begin position="173"/>
        <end position="186"/>
    </location>
</feature>
<evidence type="ECO:0000256" key="5">
    <source>
        <dbReference type="SAM" id="MobiDB-lite"/>
    </source>
</evidence>
<protein>
    <submittedName>
        <fullName evidence="8">Homeobox domain-containing protein</fullName>
    </submittedName>
</protein>